<dbReference type="GO" id="GO:0019628">
    <property type="term" value="P:urate catabolic process"/>
    <property type="evidence" value="ECO:0007669"/>
    <property type="project" value="TreeGrafter"/>
</dbReference>
<evidence type="ECO:0000256" key="1">
    <source>
        <dbReference type="ARBA" id="ARBA00001163"/>
    </source>
</evidence>
<proteinExistence type="predicted"/>
<accession>A0A081FTG5</accession>
<evidence type="ECO:0000259" key="7">
    <source>
        <dbReference type="Pfam" id="PF09349"/>
    </source>
</evidence>
<dbReference type="eggNOG" id="COG3195">
    <property type="taxonomic scope" value="Bacteria"/>
</dbReference>
<dbReference type="STRING" id="1232683.ADIMK_3967"/>
<comment type="pathway">
    <text evidence="2">Purine metabolism; urate degradation; (S)-allantoin from urate: step 3/3.</text>
</comment>
<dbReference type="OrthoDB" id="9800909at2"/>
<dbReference type="InterPro" id="IPR036778">
    <property type="entry name" value="OHCU_decarboxylase_sf"/>
</dbReference>
<evidence type="ECO:0000313" key="9">
    <source>
        <dbReference type="Proteomes" id="UP000028252"/>
    </source>
</evidence>
<evidence type="ECO:0000313" key="8">
    <source>
        <dbReference type="EMBL" id="KEA61820.1"/>
    </source>
</evidence>
<dbReference type="NCBIfam" id="NF010372">
    <property type="entry name" value="PRK13798.1"/>
    <property type="match status" value="1"/>
</dbReference>
<evidence type="ECO:0000256" key="6">
    <source>
        <dbReference type="ARBA" id="ARBA00023239"/>
    </source>
</evidence>
<dbReference type="EC" id="4.1.1.97" evidence="3"/>
<dbReference type="PANTHER" id="PTHR43466:SF1">
    <property type="entry name" value="2-OXO-4-HYDROXY-4-CARBOXY-5-UREIDOIMIDAZOLINE DECARBOXYLASE-RELATED"/>
    <property type="match status" value="1"/>
</dbReference>
<comment type="catalytic activity">
    <reaction evidence="1">
        <text>5-hydroxy-2-oxo-4-ureido-2,5-dihydro-1H-imidazole-5-carboxylate + H(+) = (S)-allantoin + CO2</text>
        <dbReference type="Rhea" id="RHEA:26301"/>
        <dbReference type="ChEBI" id="CHEBI:15378"/>
        <dbReference type="ChEBI" id="CHEBI:15678"/>
        <dbReference type="ChEBI" id="CHEBI:16526"/>
        <dbReference type="ChEBI" id="CHEBI:58639"/>
        <dbReference type="EC" id="4.1.1.97"/>
    </reaction>
</comment>
<dbReference type="NCBIfam" id="TIGR03180">
    <property type="entry name" value="UraD_2"/>
    <property type="match status" value="1"/>
</dbReference>
<keyword evidence="6" id="KW-0456">Lyase</keyword>
<evidence type="ECO:0000256" key="2">
    <source>
        <dbReference type="ARBA" id="ARBA00004754"/>
    </source>
</evidence>
<dbReference type="Pfam" id="PF09349">
    <property type="entry name" value="OHCU_decarbox"/>
    <property type="match status" value="1"/>
</dbReference>
<comment type="caution">
    <text evidence="8">The sequence shown here is derived from an EMBL/GenBank/DDBJ whole genome shotgun (WGS) entry which is preliminary data.</text>
</comment>
<organism evidence="8 9">
    <name type="scientific">Marinobacterium lacunae</name>
    <dbReference type="NCBI Taxonomy" id="1232683"/>
    <lineage>
        <taxon>Bacteria</taxon>
        <taxon>Pseudomonadati</taxon>
        <taxon>Pseudomonadota</taxon>
        <taxon>Gammaproteobacteria</taxon>
        <taxon>Oceanospirillales</taxon>
        <taxon>Oceanospirillaceae</taxon>
        <taxon>Marinobacterium</taxon>
    </lineage>
</organism>
<keyword evidence="5" id="KW-0210">Decarboxylase</keyword>
<dbReference type="SUPFAM" id="SSF158694">
    <property type="entry name" value="UraD-Like"/>
    <property type="match status" value="1"/>
</dbReference>
<dbReference type="GO" id="GO:0051997">
    <property type="term" value="F:2-oxo-4-hydroxy-4-carboxy-5-ureidoimidazoline decarboxylase activity"/>
    <property type="evidence" value="ECO:0007669"/>
    <property type="project" value="UniProtKB-EC"/>
</dbReference>
<dbReference type="PANTHER" id="PTHR43466">
    <property type="entry name" value="2-OXO-4-HYDROXY-4-CARBOXY-5-UREIDOIMIDAZOLINE DECARBOXYLASE-RELATED"/>
    <property type="match status" value="1"/>
</dbReference>
<dbReference type="Gene3D" id="1.10.3330.10">
    <property type="entry name" value="Oxo-4-hydroxy-4-carboxy-5-ureidoimidazoline decarboxylase"/>
    <property type="match status" value="1"/>
</dbReference>
<evidence type="ECO:0000256" key="5">
    <source>
        <dbReference type="ARBA" id="ARBA00022793"/>
    </source>
</evidence>
<evidence type="ECO:0000256" key="3">
    <source>
        <dbReference type="ARBA" id="ARBA00012257"/>
    </source>
</evidence>
<sequence>MTLDQFNRLSPEACAQALQNCCVSTRWIEGMLANRPFDSYEALQTTAEEVWRALSMPDYLEAFEGHPQIGDLDSLKAKYANTKQLAAGEQSGANDASNGVLEALAAGNAEYERRFGFIFIVCATGKSAEEMLGLLNERLDNDLISELAVAAGEQAKITRLRLEKLFNEERSE</sequence>
<dbReference type="GO" id="GO:0006144">
    <property type="term" value="P:purine nucleobase metabolic process"/>
    <property type="evidence" value="ECO:0007669"/>
    <property type="project" value="UniProtKB-KW"/>
</dbReference>
<keyword evidence="4" id="KW-0659">Purine metabolism</keyword>
<name>A0A081FTG5_9GAMM</name>
<dbReference type="AlphaFoldDB" id="A0A081FTG5"/>
<dbReference type="InterPro" id="IPR018020">
    <property type="entry name" value="OHCU_decarboxylase"/>
</dbReference>
<dbReference type="InterPro" id="IPR017595">
    <property type="entry name" value="OHCU_decarboxylase-2"/>
</dbReference>
<gene>
    <name evidence="8" type="ORF">ADIMK_3967</name>
</gene>
<dbReference type="Proteomes" id="UP000028252">
    <property type="component" value="Unassembled WGS sequence"/>
</dbReference>
<dbReference type="RefSeq" id="WP_036191891.1">
    <property type="nucleotide sequence ID" value="NZ_JMQN01000059.1"/>
</dbReference>
<dbReference type="PATRIC" id="fig|1232683.4.peg.3903"/>
<feature type="domain" description="Oxo-4-hydroxy-4-carboxy-5-ureidoimidazoline decarboxylase" evidence="7">
    <location>
        <begin position="7"/>
        <end position="163"/>
    </location>
</feature>
<evidence type="ECO:0000256" key="4">
    <source>
        <dbReference type="ARBA" id="ARBA00022631"/>
    </source>
</evidence>
<reference evidence="8 9" key="1">
    <citation type="submission" date="2014-04" db="EMBL/GenBank/DDBJ databases">
        <title>Marinobacterium kochiensis sp. nov., isolated from sediment sample collected from Kochi backwaters in Kerala, India.</title>
        <authorList>
            <person name="Singh A."/>
            <person name="Pinnaka A.K."/>
        </authorList>
    </citation>
    <scope>NUCLEOTIDE SEQUENCE [LARGE SCALE GENOMIC DNA]</scope>
    <source>
        <strain evidence="8 9">AK27</strain>
    </source>
</reference>
<dbReference type="EMBL" id="JMQN01000059">
    <property type="protein sequence ID" value="KEA61820.1"/>
    <property type="molecule type" value="Genomic_DNA"/>
</dbReference>
<protein>
    <recommendedName>
        <fullName evidence="3">2-oxo-4-hydroxy-4-carboxy-5-ureidoimidazoline decarboxylase</fullName>
        <ecNumber evidence="3">4.1.1.97</ecNumber>
    </recommendedName>
</protein>
<keyword evidence="9" id="KW-1185">Reference proteome</keyword>